<sequence>MENKVIGLVTFANPNKWSMVDERTGEVREGNTIEYIPVDSLKPLLNEDGTLGTKVVKESLPTEKIGSVTVVPAFYTMTFAFKNVKGKLQVKLDSLELLSEV</sequence>
<proteinExistence type="predicted"/>
<dbReference type="EMBL" id="LGTC01000001">
    <property type="protein sequence ID" value="KNY25691.1"/>
    <property type="molecule type" value="Genomic_DNA"/>
</dbReference>
<reference evidence="2" key="1">
    <citation type="submission" date="2015-07" db="EMBL/GenBank/DDBJ databases">
        <title>MeaNS - Measles Nucleotide Surveillance Program.</title>
        <authorList>
            <person name="Tran T."/>
            <person name="Druce J."/>
        </authorList>
    </citation>
    <scope>NUCLEOTIDE SEQUENCE</scope>
    <source>
        <strain evidence="2">DSM 2933</strain>
    </source>
</reference>
<dbReference type="Proteomes" id="UP000036923">
    <property type="component" value="Unassembled WGS sequence"/>
</dbReference>
<evidence type="ECO:0000313" key="3">
    <source>
        <dbReference type="Proteomes" id="UP000036923"/>
    </source>
</evidence>
<protein>
    <submittedName>
        <fullName evidence="2">Uncharacterized protein</fullName>
    </submittedName>
</protein>
<gene>
    <name evidence="1" type="ORF">Bccel_0951</name>
    <name evidence="2" type="ORF">Bccel_0966</name>
</gene>
<reference evidence="3" key="2">
    <citation type="submission" date="2015-07" db="EMBL/GenBank/DDBJ databases">
        <title>Near-Complete Genome Sequence of the Cellulolytic Bacterium Bacteroides (Pseudobacteroides) cellulosolvens ATCC 35603.</title>
        <authorList>
            <person name="Dassa B."/>
            <person name="Utturkar S.M."/>
            <person name="Klingeman D.M."/>
            <person name="Hurt R.A."/>
            <person name="Keller M."/>
            <person name="Xu J."/>
            <person name="Reddy Y.H.K."/>
            <person name="Borovok I."/>
            <person name="Grinberg I.R."/>
            <person name="Lamed R."/>
            <person name="Zhivin O."/>
            <person name="Bayer E.A."/>
            <person name="Brown S.D."/>
        </authorList>
    </citation>
    <scope>NUCLEOTIDE SEQUENCE [LARGE SCALE GENOMIC DNA]</scope>
    <source>
        <strain evidence="3">DSM 2933</strain>
    </source>
</reference>
<evidence type="ECO:0000313" key="1">
    <source>
        <dbReference type="EMBL" id="KNY25691.1"/>
    </source>
</evidence>
<organism evidence="2 3">
    <name type="scientific">Pseudobacteroides cellulosolvens ATCC 35603 = DSM 2933</name>
    <dbReference type="NCBI Taxonomy" id="398512"/>
    <lineage>
        <taxon>Bacteria</taxon>
        <taxon>Bacillati</taxon>
        <taxon>Bacillota</taxon>
        <taxon>Clostridia</taxon>
        <taxon>Eubacteriales</taxon>
        <taxon>Oscillospiraceae</taxon>
        <taxon>Pseudobacteroides</taxon>
    </lineage>
</organism>
<accession>A0A0L6JIP4</accession>
<name>A0A0L6JIP4_9FIRM</name>
<dbReference type="EMBL" id="LGTC01000001">
    <property type="protein sequence ID" value="KNY25706.1"/>
    <property type="molecule type" value="Genomic_DNA"/>
</dbReference>
<dbReference type="RefSeq" id="WP_036940293.1">
    <property type="nucleotide sequence ID" value="NZ_JQKC01000013.1"/>
</dbReference>
<evidence type="ECO:0000313" key="2">
    <source>
        <dbReference type="EMBL" id="KNY25706.1"/>
    </source>
</evidence>
<dbReference type="AlphaFoldDB" id="A0A0L6JIP4"/>
<keyword evidence="3" id="KW-1185">Reference proteome</keyword>
<comment type="caution">
    <text evidence="2">The sequence shown here is derived from an EMBL/GenBank/DDBJ whole genome shotgun (WGS) entry which is preliminary data.</text>
</comment>
<dbReference type="STRING" id="398512.Bccel_0951"/>